<dbReference type="EMBL" id="FOFS01000003">
    <property type="protein sequence ID" value="SEP99880.1"/>
    <property type="molecule type" value="Genomic_DNA"/>
</dbReference>
<gene>
    <name evidence="5" type="ORF">SAMN04488038_10334</name>
</gene>
<evidence type="ECO:0000256" key="1">
    <source>
        <dbReference type="ARBA" id="ARBA00005964"/>
    </source>
</evidence>
<dbReference type="SUPFAM" id="SSF53474">
    <property type="entry name" value="alpha/beta-Hydrolases"/>
    <property type="match status" value="1"/>
</dbReference>
<dbReference type="InterPro" id="IPR002018">
    <property type="entry name" value="CarbesteraseB"/>
</dbReference>
<comment type="similarity">
    <text evidence="1 3">Belongs to the type-B carboxylesterase/lipase family.</text>
</comment>
<sequence>MGFAKAVRAGACMLWLLLPGLALGIEEAGVGMNPDSREFTPEQGVAGTPGLALSAQGWLQGERTAAGSWRYLGIPYAAPPVAQARWQAPQDPAGWAGVRRADRFGAPCAQLGGYFASDDPQTFDKPYGDEDCLSLNVWAAASGNQPRPVLLFIHGGSGIAGSSAWSLYDAGRLAQELNAVVVTINYRLAFFGSLHVPALASGDAQSDSGNYGLLDQLKALAWVQNNIAAFGGDPGNVTVMGHSAGCVRLWSLLRSPLSQGKVQRAICLSGIPMSSTMAQAQARSDKFLTALLRRDGRLQRDGELSAIKQQLGAAGLRDYLHGKSTAELVEASRGIAAIADPSDGVVLPLEARGEAPGSQVRVPMIIGAVSNEASLLLIKTFGRPDTQRFWQLLNGDGAQVRTSDVFAPLSRAAYAVSDFFVNPYLLRKVDASADLLAAQGLPVYRYAFSWDRIAQPWRDLFGAYHGLDLAVLFGNFIVDRPNFSRFSWTAENQIEREQLHEQFVSSVKGYIEAGDPARYPSAIRWRAWNQNRQYTDIP</sequence>
<evidence type="ECO:0000259" key="4">
    <source>
        <dbReference type="Pfam" id="PF00135"/>
    </source>
</evidence>
<feature type="domain" description="Carboxylesterase type B" evidence="4">
    <location>
        <begin position="57"/>
        <end position="535"/>
    </location>
</feature>
<dbReference type="InterPro" id="IPR050309">
    <property type="entry name" value="Type-B_Carboxylest/Lipase"/>
</dbReference>
<proteinExistence type="inferred from homology"/>
<dbReference type="EC" id="3.1.1.-" evidence="3"/>
<accession>A0A1H9CF60</accession>
<dbReference type="PANTHER" id="PTHR11559">
    <property type="entry name" value="CARBOXYLESTERASE"/>
    <property type="match status" value="1"/>
</dbReference>
<evidence type="ECO:0000256" key="3">
    <source>
        <dbReference type="RuleBase" id="RU361235"/>
    </source>
</evidence>
<dbReference type="STRING" id="489703.SAMN04488038_10334"/>
<organism evidence="5 6">
    <name type="scientific">Solimonas aquatica</name>
    <dbReference type="NCBI Taxonomy" id="489703"/>
    <lineage>
        <taxon>Bacteria</taxon>
        <taxon>Pseudomonadati</taxon>
        <taxon>Pseudomonadota</taxon>
        <taxon>Gammaproteobacteria</taxon>
        <taxon>Nevskiales</taxon>
        <taxon>Nevskiaceae</taxon>
        <taxon>Solimonas</taxon>
    </lineage>
</organism>
<dbReference type="AlphaFoldDB" id="A0A1H9CF60"/>
<dbReference type="Proteomes" id="UP000199233">
    <property type="component" value="Unassembled WGS sequence"/>
</dbReference>
<dbReference type="InterPro" id="IPR019826">
    <property type="entry name" value="Carboxylesterase_B_AS"/>
</dbReference>
<keyword evidence="6" id="KW-1185">Reference proteome</keyword>
<protein>
    <recommendedName>
        <fullName evidence="3">Carboxylic ester hydrolase</fullName>
        <ecNumber evidence="3">3.1.1.-</ecNumber>
    </recommendedName>
</protein>
<reference evidence="5 6" key="1">
    <citation type="submission" date="2016-10" db="EMBL/GenBank/DDBJ databases">
        <authorList>
            <person name="de Groot N.N."/>
        </authorList>
    </citation>
    <scope>NUCLEOTIDE SEQUENCE [LARGE SCALE GENOMIC DNA]</scope>
    <source>
        <strain evidence="5 6">DSM 25927</strain>
    </source>
</reference>
<evidence type="ECO:0000313" key="5">
    <source>
        <dbReference type="EMBL" id="SEP99880.1"/>
    </source>
</evidence>
<evidence type="ECO:0000313" key="6">
    <source>
        <dbReference type="Proteomes" id="UP000199233"/>
    </source>
</evidence>
<keyword evidence="2 3" id="KW-0378">Hydrolase</keyword>
<dbReference type="InterPro" id="IPR029058">
    <property type="entry name" value="AB_hydrolase_fold"/>
</dbReference>
<name>A0A1H9CF60_9GAMM</name>
<evidence type="ECO:0000256" key="2">
    <source>
        <dbReference type="ARBA" id="ARBA00022801"/>
    </source>
</evidence>
<dbReference type="PROSITE" id="PS00122">
    <property type="entry name" value="CARBOXYLESTERASE_B_1"/>
    <property type="match status" value="1"/>
</dbReference>
<dbReference type="Gene3D" id="3.40.50.1820">
    <property type="entry name" value="alpha/beta hydrolase"/>
    <property type="match status" value="1"/>
</dbReference>
<dbReference type="GO" id="GO:0016787">
    <property type="term" value="F:hydrolase activity"/>
    <property type="evidence" value="ECO:0007669"/>
    <property type="project" value="UniProtKB-KW"/>
</dbReference>
<dbReference type="RefSeq" id="WP_177188834.1">
    <property type="nucleotide sequence ID" value="NZ_FOFS01000003.1"/>
</dbReference>
<dbReference type="Pfam" id="PF00135">
    <property type="entry name" value="COesterase"/>
    <property type="match status" value="1"/>
</dbReference>